<keyword evidence="1" id="KW-0812">Transmembrane</keyword>
<feature type="domain" description="DUF5808" evidence="2">
    <location>
        <begin position="25"/>
        <end position="49"/>
    </location>
</feature>
<evidence type="ECO:0000313" key="4">
    <source>
        <dbReference type="Proteomes" id="UP001597546"/>
    </source>
</evidence>
<keyword evidence="4" id="KW-1185">Reference proteome</keyword>
<organism evidence="3 4">
    <name type="scientific">Pedobacter alpinus</name>
    <dbReference type="NCBI Taxonomy" id="1590643"/>
    <lineage>
        <taxon>Bacteria</taxon>
        <taxon>Pseudomonadati</taxon>
        <taxon>Bacteroidota</taxon>
        <taxon>Sphingobacteriia</taxon>
        <taxon>Sphingobacteriales</taxon>
        <taxon>Sphingobacteriaceae</taxon>
        <taxon>Pedobacter</taxon>
    </lineage>
</organism>
<name>A0ABW5TSA4_9SPHI</name>
<keyword evidence="1" id="KW-0472">Membrane</keyword>
<keyword evidence="1" id="KW-1133">Transmembrane helix</keyword>
<gene>
    <name evidence="3" type="ORF">ACFSSE_07900</name>
</gene>
<dbReference type="InterPro" id="IPR043831">
    <property type="entry name" value="DUF5808"/>
</dbReference>
<protein>
    <submittedName>
        <fullName evidence="3">DUF5808 domain-containing protein</fullName>
    </submittedName>
</protein>
<evidence type="ECO:0000259" key="2">
    <source>
        <dbReference type="Pfam" id="PF19124"/>
    </source>
</evidence>
<comment type="caution">
    <text evidence="3">The sequence shown here is derived from an EMBL/GenBank/DDBJ whole genome shotgun (WGS) entry which is preliminary data.</text>
</comment>
<dbReference type="Proteomes" id="UP001597546">
    <property type="component" value="Unassembled WGS sequence"/>
</dbReference>
<sequence>MANFPEKNTHPHNFIWGIFYFNTKNEKLWVRKARPGLGWTLNFANPLAYIFVFIFFLIINLLIRMVP</sequence>
<evidence type="ECO:0000313" key="3">
    <source>
        <dbReference type="EMBL" id="MFD2731627.1"/>
    </source>
</evidence>
<dbReference type="RefSeq" id="WP_379045570.1">
    <property type="nucleotide sequence ID" value="NZ_JBHSKW010000056.1"/>
</dbReference>
<proteinExistence type="predicted"/>
<evidence type="ECO:0000256" key="1">
    <source>
        <dbReference type="SAM" id="Phobius"/>
    </source>
</evidence>
<dbReference type="Pfam" id="PF19124">
    <property type="entry name" value="DUF5808"/>
    <property type="match status" value="1"/>
</dbReference>
<feature type="transmembrane region" description="Helical" evidence="1">
    <location>
        <begin position="43"/>
        <end position="63"/>
    </location>
</feature>
<dbReference type="EMBL" id="JBHULV010000024">
    <property type="protein sequence ID" value="MFD2731627.1"/>
    <property type="molecule type" value="Genomic_DNA"/>
</dbReference>
<reference evidence="4" key="1">
    <citation type="journal article" date="2019" name="Int. J. Syst. Evol. Microbiol.">
        <title>The Global Catalogue of Microorganisms (GCM) 10K type strain sequencing project: providing services to taxonomists for standard genome sequencing and annotation.</title>
        <authorList>
            <consortium name="The Broad Institute Genomics Platform"/>
            <consortium name="The Broad Institute Genome Sequencing Center for Infectious Disease"/>
            <person name="Wu L."/>
            <person name="Ma J."/>
        </authorList>
    </citation>
    <scope>NUCLEOTIDE SEQUENCE [LARGE SCALE GENOMIC DNA]</scope>
    <source>
        <strain evidence="4">KCTC 42456</strain>
    </source>
</reference>
<accession>A0ABW5TSA4</accession>